<gene>
    <name evidence="3" type="ORF">BDV95DRAFT_573956</name>
</gene>
<comment type="caution">
    <text evidence="3">The sequence shown here is derived from an EMBL/GenBank/DDBJ whole genome shotgun (WGS) entry which is preliminary data.</text>
</comment>
<dbReference type="PANTHER" id="PTHR36819">
    <property type="entry name" value="REGULATOR OF PHOSPHOLIPASE D SRF1"/>
    <property type="match status" value="1"/>
</dbReference>
<organism evidence="3 4">
    <name type="scientific">Massariosphaeria phaeospora</name>
    <dbReference type="NCBI Taxonomy" id="100035"/>
    <lineage>
        <taxon>Eukaryota</taxon>
        <taxon>Fungi</taxon>
        <taxon>Dikarya</taxon>
        <taxon>Ascomycota</taxon>
        <taxon>Pezizomycotina</taxon>
        <taxon>Dothideomycetes</taxon>
        <taxon>Pleosporomycetidae</taxon>
        <taxon>Pleosporales</taxon>
        <taxon>Pleosporales incertae sedis</taxon>
        <taxon>Massariosphaeria</taxon>
    </lineage>
</organism>
<feature type="transmembrane region" description="Helical" evidence="2">
    <location>
        <begin position="252"/>
        <end position="273"/>
    </location>
</feature>
<dbReference type="InterPro" id="IPR037737">
    <property type="entry name" value="Srf1"/>
</dbReference>
<keyword evidence="2" id="KW-0472">Membrane</keyword>
<feature type="compositionally biased region" description="Polar residues" evidence="1">
    <location>
        <begin position="71"/>
        <end position="91"/>
    </location>
</feature>
<feature type="compositionally biased region" description="Low complexity" evidence="1">
    <location>
        <begin position="117"/>
        <end position="128"/>
    </location>
</feature>
<accession>A0A7C8ICA6</accession>
<evidence type="ECO:0000313" key="4">
    <source>
        <dbReference type="Proteomes" id="UP000481861"/>
    </source>
</evidence>
<feature type="transmembrane region" description="Helical" evidence="2">
    <location>
        <begin position="377"/>
        <end position="401"/>
    </location>
</feature>
<dbReference type="AlphaFoldDB" id="A0A7C8ICA6"/>
<feature type="transmembrane region" description="Helical" evidence="2">
    <location>
        <begin position="285"/>
        <end position="304"/>
    </location>
</feature>
<dbReference type="OrthoDB" id="2589563at2759"/>
<dbReference type="Proteomes" id="UP000481861">
    <property type="component" value="Unassembled WGS sequence"/>
</dbReference>
<name>A0A7C8ICA6_9PLEO</name>
<dbReference type="GO" id="GO:0071944">
    <property type="term" value="C:cell periphery"/>
    <property type="evidence" value="ECO:0007669"/>
    <property type="project" value="TreeGrafter"/>
</dbReference>
<dbReference type="EMBL" id="JAADJZ010000013">
    <property type="protein sequence ID" value="KAF2870490.1"/>
    <property type="molecule type" value="Genomic_DNA"/>
</dbReference>
<evidence type="ECO:0008006" key="5">
    <source>
        <dbReference type="Google" id="ProtNLM"/>
    </source>
</evidence>
<dbReference type="GO" id="GO:0000324">
    <property type="term" value="C:fungal-type vacuole"/>
    <property type="evidence" value="ECO:0007669"/>
    <property type="project" value="TreeGrafter"/>
</dbReference>
<proteinExistence type="predicted"/>
<protein>
    <recommendedName>
        <fullName evidence="5">Regulator of phospholipase D SRF1</fullName>
    </recommendedName>
</protein>
<feature type="transmembrane region" description="Helical" evidence="2">
    <location>
        <begin position="325"/>
        <end position="344"/>
    </location>
</feature>
<evidence type="ECO:0000313" key="3">
    <source>
        <dbReference type="EMBL" id="KAF2870490.1"/>
    </source>
</evidence>
<reference evidence="3 4" key="1">
    <citation type="submission" date="2020-01" db="EMBL/GenBank/DDBJ databases">
        <authorList>
            <consortium name="DOE Joint Genome Institute"/>
            <person name="Haridas S."/>
            <person name="Albert R."/>
            <person name="Binder M."/>
            <person name="Bloem J."/>
            <person name="Labutti K."/>
            <person name="Salamov A."/>
            <person name="Andreopoulos B."/>
            <person name="Baker S.E."/>
            <person name="Barry K."/>
            <person name="Bills G."/>
            <person name="Bluhm B.H."/>
            <person name="Cannon C."/>
            <person name="Castanera R."/>
            <person name="Culley D.E."/>
            <person name="Daum C."/>
            <person name="Ezra D."/>
            <person name="Gonzalez J.B."/>
            <person name="Henrissat B."/>
            <person name="Kuo A."/>
            <person name="Liang C."/>
            <person name="Lipzen A."/>
            <person name="Lutzoni F."/>
            <person name="Magnuson J."/>
            <person name="Mondo S."/>
            <person name="Nolan M."/>
            <person name="Ohm R."/>
            <person name="Pangilinan J."/>
            <person name="Park H.-J.H."/>
            <person name="Ramirez L."/>
            <person name="Alfaro M."/>
            <person name="Sun H."/>
            <person name="Tritt A."/>
            <person name="Yoshinaga Y."/>
            <person name="Zwiers L.-H.L."/>
            <person name="Turgeon B.G."/>
            <person name="Goodwin S.B."/>
            <person name="Spatafora J.W."/>
            <person name="Crous P.W."/>
            <person name="Grigoriev I.V."/>
        </authorList>
    </citation>
    <scope>NUCLEOTIDE SEQUENCE [LARGE SCALE GENOMIC DNA]</scope>
    <source>
        <strain evidence="3 4">CBS 611.86</strain>
    </source>
</reference>
<keyword evidence="2" id="KW-1133">Transmembrane helix</keyword>
<evidence type="ECO:0000256" key="1">
    <source>
        <dbReference type="SAM" id="MobiDB-lite"/>
    </source>
</evidence>
<sequence>MTGRPMVEQSNATPFLNPNARPQGHLLPSPLPPPSASSLSLPRPQSGVSAASSNPRDDRSEGTAVRKSHSHSVSSNPLTVTSSRSKGSLSQENRDKQRAVRTLPPWVQSPDDDDTTDPTTHLLPRTPTQIRPASHNHMPTPKDTVRGRKFDHAREGVPVTLTTPVSETASKWQQFAKASEYDPNRPEVPTRGEVMSDDWIKENLPDLEEPWHPLDEEEEEQEKGFWLFNRRRRTRRVDRWHRTIMNHPMVPLAIRLIILAFSVLALSLAGAIYRKSDSAGCDNNSSTWMALVVDIVAIIYTAYITWDEYTSKPLGLRSHNAKMRLIFLDLAFIVFDSANLSLAFQSLTDERWACRDGPDTEGAICPYVQDICVRQKALTATLLIALVAWISTFAISTLRLIERVAR</sequence>
<keyword evidence="4" id="KW-1185">Reference proteome</keyword>
<dbReference type="PANTHER" id="PTHR36819:SF1">
    <property type="entry name" value="REGULATOR OF PHOSPHOLIPASE D SRF1"/>
    <property type="match status" value="1"/>
</dbReference>
<keyword evidence="2" id="KW-0812">Transmembrane</keyword>
<evidence type="ECO:0000256" key="2">
    <source>
        <dbReference type="SAM" id="Phobius"/>
    </source>
</evidence>
<feature type="region of interest" description="Disordered" evidence="1">
    <location>
        <begin position="1"/>
        <end position="146"/>
    </location>
</feature>